<feature type="domain" description="E2F/DP family winged-helix DNA-binding" evidence="11">
    <location>
        <begin position="102"/>
        <end position="184"/>
    </location>
</feature>
<reference evidence="12" key="2">
    <citation type="submission" date="2025-08" db="UniProtKB">
        <authorList>
            <consortium name="Ensembl"/>
        </authorList>
    </citation>
    <scope>IDENTIFICATION</scope>
</reference>
<reference evidence="12" key="3">
    <citation type="submission" date="2025-09" db="UniProtKB">
        <authorList>
            <consortium name="Ensembl"/>
        </authorList>
    </citation>
    <scope>IDENTIFICATION</scope>
</reference>
<evidence type="ECO:0000256" key="7">
    <source>
        <dbReference type="PIRNR" id="PIRNR009404"/>
    </source>
</evidence>
<evidence type="ECO:0000256" key="5">
    <source>
        <dbReference type="ARBA" id="ARBA00023163"/>
    </source>
</evidence>
<dbReference type="GO" id="GO:0000977">
    <property type="term" value="F:RNA polymerase II transcription regulatory region sequence-specific DNA binding"/>
    <property type="evidence" value="ECO:0007669"/>
    <property type="project" value="TreeGrafter"/>
</dbReference>
<evidence type="ECO:0000313" key="12">
    <source>
        <dbReference type="Ensembl" id="ENSEASP00005046204.1"/>
    </source>
</evidence>
<evidence type="ECO:0000256" key="9">
    <source>
        <dbReference type="SAM" id="MobiDB-lite"/>
    </source>
</evidence>
<evidence type="ECO:0000259" key="11">
    <source>
        <dbReference type="SMART" id="SM01372"/>
    </source>
</evidence>
<keyword evidence="4 7" id="KW-0238">DNA-binding</keyword>
<dbReference type="SUPFAM" id="SSF144074">
    <property type="entry name" value="E2F-DP heterodimerization region"/>
    <property type="match status" value="1"/>
</dbReference>
<dbReference type="GO" id="GO:0051726">
    <property type="term" value="P:regulation of cell cycle"/>
    <property type="evidence" value="ECO:0007669"/>
    <property type="project" value="InterPro"/>
</dbReference>
<dbReference type="PANTHER" id="PTHR12548">
    <property type="entry name" value="TRANSCRIPTION FACTOR DP"/>
    <property type="match status" value="1"/>
</dbReference>
<dbReference type="Proteomes" id="UP000694387">
    <property type="component" value="Chromosome 21"/>
</dbReference>
<sequence length="422" mass="46409">MTAKNVGLSSTNAELRGFIDQNLSPTKVSSTNSPTKILPKTLGPINVNVGPQMIISTPQRLTSSGSVLIGSPYTPAPAMVTQTHIAEAAGWVPGKRSKKGDKNGKGLRHFSMKVCEKVQRKGTTSYNEVADELVSEFTNSNNHLAADSQAYDQKNIRRRVYDALNVLMAMNIISKEKKEIKWIGLPTNSAQECQNLEIEKQRRIERIKQKRAQLQELLLQQIAFKNLVQRNRQNEQQNQGPPALNSTIQLPFIIINTSRKTVIDCSISSDKFEYLFNFDNTFEIHDDIEVLKRMGMSFGLESGKCSLEDLKLAKSLVPKALEGYITDISTGPAWLNQGLLLNSTQSVSNLDLTTGATLSQSSVNQGLCLDAEVALATGQFLAPNSHQSSSAASHCSESRGETPCSFNDEDEEDDEEDSSSPE</sequence>
<dbReference type="SUPFAM" id="SSF46785">
    <property type="entry name" value="Winged helix' DNA-binding domain"/>
    <property type="match status" value="1"/>
</dbReference>
<dbReference type="RefSeq" id="XP_070349549.1">
    <property type="nucleotide sequence ID" value="XM_070493448.1"/>
</dbReference>
<comment type="similarity">
    <text evidence="2 7 8">Belongs to the E2F/DP family.</text>
</comment>
<dbReference type="Pfam" id="PF02319">
    <property type="entry name" value="WHD_E2F_TDP"/>
    <property type="match status" value="1"/>
</dbReference>
<evidence type="ECO:0000256" key="8">
    <source>
        <dbReference type="RuleBase" id="RU003796"/>
    </source>
</evidence>
<evidence type="ECO:0000256" key="4">
    <source>
        <dbReference type="ARBA" id="ARBA00023125"/>
    </source>
</evidence>
<gene>
    <name evidence="12" type="primary">TFDP2</name>
</gene>
<dbReference type="PANTHER" id="PTHR12548:SF5">
    <property type="entry name" value="TRANSCRIPTION FACTOR DP-2"/>
    <property type="match status" value="1"/>
</dbReference>
<dbReference type="InterPro" id="IPR036388">
    <property type="entry name" value="WH-like_DNA-bd_sf"/>
</dbReference>
<dbReference type="Gene3D" id="1.20.140.80">
    <property type="entry name" value="Transcription factor DP"/>
    <property type="match status" value="1"/>
</dbReference>
<dbReference type="Gene3D" id="1.10.10.10">
    <property type="entry name" value="Winged helix-like DNA-binding domain superfamily/Winged helix DNA-binding domain"/>
    <property type="match status" value="1"/>
</dbReference>
<feature type="compositionally biased region" description="Acidic residues" evidence="9">
    <location>
        <begin position="407"/>
        <end position="422"/>
    </location>
</feature>
<dbReference type="InterPro" id="IPR003316">
    <property type="entry name" value="E2F_WHTH_DNA-bd_dom"/>
</dbReference>
<keyword evidence="5 7" id="KW-0804">Transcription</keyword>
<feature type="domain" description="Transcription factor DP C-terminal" evidence="10">
    <location>
        <begin position="191"/>
        <end position="335"/>
    </location>
</feature>
<accession>A0A9L0IZ96</accession>
<dbReference type="Pfam" id="PF08781">
    <property type="entry name" value="DP"/>
    <property type="match status" value="1"/>
</dbReference>
<dbReference type="CTD" id="7029"/>
<evidence type="ECO:0000313" key="13">
    <source>
        <dbReference type="Proteomes" id="UP000694387"/>
    </source>
</evidence>
<dbReference type="GO" id="GO:0005667">
    <property type="term" value="C:transcription regulator complex"/>
    <property type="evidence" value="ECO:0007669"/>
    <property type="project" value="InterPro"/>
</dbReference>
<dbReference type="InterPro" id="IPR014889">
    <property type="entry name" value="Transc_factor_DP_C"/>
</dbReference>
<dbReference type="CDD" id="cd14458">
    <property type="entry name" value="DP_DD"/>
    <property type="match status" value="1"/>
</dbReference>
<dbReference type="FunFam" id="1.20.140.80:FF:000001">
    <property type="entry name" value="Transcription factor"/>
    <property type="match status" value="1"/>
</dbReference>
<comment type="subcellular location">
    <subcellularLocation>
        <location evidence="1 7 8">Nucleus</location>
    </subcellularLocation>
</comment>
<dbReference type="AlphaFoldDB" id="A0A9L0IZ96"/>
<dbReference type="InterPro" id="IPR038168">
    <property type="entry name" value="TF_DP_C_sf"/>
</dbReference>
<name>A0A9L0IZ96_EQUAS</name>
<keyword evidence="3 7" id="KW-0805">Transcription regulation</keyword>
<organism evidence="12 13">
    <name type="scientific">Equus asinus</name>
    <name type="common">Donkey</name>
    <name type="synonym">Equus africanus asinus</name>
    <dbReference type="NCBI Taxonomy" id="9793"/>
    <lineage>
        <taxon>Eukaryota</taxon>
        <taxon>Metazoa</taxon>
        <taxon>Chordata</taxon>
        <taxon>Craniata</taxon>
        <taxon>Vertebrata</taxon>
        <taxon>Euteleostomi</taxon>
        <taxon>Mammalia</taxon>
        <taxon>Eutheria</taxon>
        <taxon>Laurasiatheria</taxon>
        <taxon>Perissodactyla</taxon>
        <taxon>Equidae</taxon>
        <taxon>Equus</taxon>
    </lineage>
</organism>
<evidence type="ECO:0000256" key="1">
    <source>
        <dbReference type="ARBA" id="ARBA00004123"/>
    </source>
</evidence>
<feature type="compositionally biased region" description="Low complexity" evidence="9">
    <location>
        <begin position="385"/>
        <end position="395"/>
    </location>
</feature>
<dbReference type="PIRSF" id="PIRSF009404">
    <property type="entry name" value="Transcription_factor_DP"/>
    <property type="match status" value="1"/>
</dbReference>
<dbReference type="InterPro" id="IPR015648">
    <property type="entry name" value="Transcrpt_fac_DP"/>
</dbReference>
<feature type="region of interest" description="Disordered" evidence="9">
    <location>
        <begin position="385"/>
        <end position="422"/>
    </location>
</feature>
<evidence type="ECO:0000256" key="2">
    <source>
        <dbReference type="ARBA" id="ARBA00010940"/>
    </source>
</evidence>
<dbReference type="SMART" id="SM01372">
    <property type="entry name" value="E2F_TDP"/>
    <property type="match status" value="1"/>
</dbReference>
<dbReference type="GO" id="GO:0005634">
    <property type="term" value="C:nucleus"/>
    <property type="evidence" value="ECO:0007669"/>
    <property type="project" value="UniProtKB-SubCell"/>
</dbReference>
<dbReference type="GeneTree" id="ENSGT00940000157909"/>
<proteinExistence type="inferred from homology"/>
<dbReference type="GO" id="GO:0000981">
    <property type="term" value="F:DNA-binding transcription factor activity, RNA polymerase II-specific"/>
    <property type="evidence" value="ECO:0007669"/>
    <property type="project" value="TreeGrafter"/>
</dbReference>
<reference evidence="12 13" key="1">
    <citation type="journal article" date="2020" name="Nat. Commun.">
        <title>Donkey genomes provide new insights into domestication and selection for coat color.</title>
        <authorList>
            <person name="Wang"/>
            <person name="C."/>
            <person name="Li"/>
            <person name="H."/>
            <person name="Guo"/>
            <person name="Y."/>
            <person name="Huang"/>
            <person name="J."/>
            <person name="Sun"/>
            <person name="Y."/>
            <person name="Min"/>
            <person name="J."/>
            <person name="Wang"/>
            <person name="J."/>
            <person name="Fang"/>
            <person name="X."/>
            <person name="Zhao"/>
            <person name="Z."/>
            <person name="Wang"/>
            <person name="S."/>
            <person name="Zhang"/>
            <person name="Y."/>
            <person name="Liu"/>
            <person name="Q."/>
            <person name="Jiang"/>
            <person name="Q."/>
            <person name="Wang"/>
            <person name="X."/>
            <person name="Guo"/>
            <person name="Y."/>
            <person name="Yang"/>
            <person name="C."/>
            <person name="Wang"/>
            <person name="Y."/>
            <person name="Tian"/>
            <person name="F."/>
            <person name="Zhuang"/>
            <person name="G."/>
            <person name="Fan"/>
            <person name="Y."/>
            <person name="Gao"/>
            <person name="Q."/>
            <person name="Li"/>
            <person name="Y."/>
            <person name="Ju"/>
            <person name="Z."/>
            <person name="Li"/>
            <person name="J."/>
            <person name="Li"/>
            <person name="R."/>
            <person name="Hou"/>
            <person name="M."/>
            <person name="Yang"/>
            <person name="G."/>
            <person name="Liu"/>
            <person name="G."/>
            <person name="Liu"/>
            <person name="W."/>
            <person name="Guo"/>
            <person name="J."/>
            <person name="Pan"/>
            <person name="S."/>
            <person name="Fan"/>
            <person name="G."/>
            <person name="Zhang"/>
            <person name="W."/>
            <person name="Zhang"/>
            <person name="R."/>
            <person name="Yu"/>
            <person name="J."/>
            <person name="Zhang"/>
            <person name="X."/>
            <person name="Yin"/>
            <person name="Q."/>
            <person name="Ji"/>
            <person name="C."/>
            <person name="Jin"/>
            <person name="Y."/>
            <person name="Yue"/>
            <person name="G."/>
            <person name="Liu"/>
            <person name="M."/>
            <person name="Xu"/>
            <person name="J."/>
            <person name="Liu"/>
            <person name="S."/>
            <person name="Jordana"/>
            <person name="J."/>
            <person name="Noce"/>
            <person name="A."/>
            <person name="Amills"/>
            <person name="M."/>
            <person name="Wu"/>
            <person name="D.D."/>
            <person name="Li"/>
            <person name="S."/>
            <person name="Zhou"/>
            <person name="X. and Zhong"/>
            <person name="J."/>
        </authorList>
    </citation>
    <scope>NUCLEOTIDE SEQUENCE [LARGE SCALE GENOMIC DNA]</scope>
</reference>
<dbReference type="InterPro" id="IPR037241">
    <property type="entry name" value="E2F-DP_heterodim"/>
</dbReference>
<dbReference type="SMART" id="SM01138">
    <property type="entry name" value="DP"/>
    <property type="match status" value="1"/>
</dbReference>
<evidence type="ECO:0000259" key="10">
    <source>
        <dbReference type="SMART" id="SM01138"/>
    </source>
</evidence>
<dbReference type="FunFam" id="1.10.10.10:FF:000047">
    <property type="entry name" value="Transcription factor"/>
    <property type="match status" value="1"/>
</dbReference>
<evidence type="ECO:0000256" key="3">
    <source>
        <dbReference type="ARBA" id="ARBA00023015"/>
    </source>
</evidence>
<evidence type="ECO:0000256" key="6">
    <source>
        <dbReference type="ARBA" id="ARBA00023242"/>
    </source>
</evidence>
<keyword evidence="13" id="KW-1185">Reference proteome</keyword>
<dbReference type="Ensembl" id="ENSEAST00005069585.1">
    <property type="protein sequence ID" value="ENSEASP00005046204.1"/>
    <property type="gene ID" value="ENSEASG00005003645.2"/>
</dbReference>
<protein>
    <recommendedName>
        <fullName evidence="7">Transcription factor</fullName>
    </recommendedName>
</protein>
<dbReference type="GeneID" id="106838123"/>
<dbReference type="InterPro" id="IPR036390">
    <property type="entry name" value="WH_DNA-bd_sf"/>
</dbReference>
<keyword evidence="6 7" id="KW-0539">Nucleus</keyword>